<dbReference type="PROSITE" id="PS00455">
    <property type="entry name" value="AMP_BINDING"/>
    <property type="match status" value="1"/>
</dbReference>
<dbReference type="GO" id="GO:0006631">
    <property type="term" value="P:fatty acid metabolic process"/>
    <property type="evidence" value="ECO:0007669"/>
    <property type="project" value="TreeGrafter"/>
</dbReference>
<dbReference type="Gene3D" id="3.30.300.30">
    <property type="match status" value="1"/>
</dbReference>
<organism evidence="5 6">
    <name type="scientific">Streptomyces marianii</name>
    <dbReference type="NCBI Taxonomy" id="1817406"/>
    <lineage>
        <taxon>Bacteria</taxon>
        <taxon>Bacillati</taxon>
        <taxon>Actinomycetota</taxon>
        <taxon>Actinomycetes</taxon>
        <taxon>Kitasatosporales</taxon>
        <taxon>Streptomycetaceae</taxon>
        <taxon>Streptomyces</taxon>
    </lineage>
</organism>
<sequence length="482" mass="50627">MHRHVERHAAGRPEAPAVHVFSAGRWVGTDWLRLRDMAAGVSEHARRAYRTGAPVLLALDNSAESIAVFLGLTSASVDVLCLEADPSRGEMQQALARRIGAGASIGPAGGDSVLAYTDVMDTAKGPLEAPDRNPEILGMTSGSTGEPRIVRQNLANVERGGCIYRDTYGYTARDSLLGPIPIAHSFAMMGLLAGALVSGARMFTMPRFSVSAVHTAIDEGATVLLGTPMIYRILGMASRPMGHTSSLRALLSSGGPLPTDTRARAEHVFALPVREIYGSTEAGVIACQYDREEPWPAGGAGRIHPSTRWRLRPAGIAGVPAEAGWLHVRTATLFAGYLGGDDGLDANGLYDTGDLVSVDPRGDLTVLARKSSFINVGGRKVEPARVSGVLEACTAVAEAHVFGHEEDGEESVHAAVVLRAPHASVADVLAFCRERLAAYEVPHHVHVLSALPRTTLGKADLIAIKQACALSSAAGAGDGSGR</sequence>
<evidence type="ECO:0000256" key="1">
    <source>
        <dbReference type="ARBA" id="ARBA00006432"/>
    </source>
</evidence>
<comment type="caution">
    <text evidence="5">The sequence shown here is derived from an EMBL/GenBank/DDBJ whole genome shotgun (WGS) entry which is preliminary data.</text>
</comment>
<dbReference type="Gene3D" id="3.40.50.12780">
    <property type="entry name" value="N-terminal domain of ligase-like"/>
    <property type="match status" value="1"/>
</dbReference>
<dbReference type="InterPro" id="IPR042099">
    <property type="entry name" value="ANL_N_sf"/>
</dbReference>
<keyword evidence="6" id="KW-1185">Reference proteome</keyword>
<gene>
    <name evidence="5" type="ORF">FEF34_37525</name>
</gene>
<evidence type="ECO:0000313" key="5">
    <source>
        <dbReference type="EMBL" id="TLQ47861.1"/>
    </source>
</evidence>
<dbReference type="AlphaFoldDB" id="A0A5R9ECD7"/>
<feature type="domain" description="AMP-dependent synthetase/ligase" evidence="3">
    <location>
        <begin position="6"/>
        <end position="338"/>
    </location>
</feature>
<dbReference type="EMBL" id="VAWE01000001">
    <property type="protein sequence ID" value="TLQ47861.1"/>
    <property type="molecule type" value="Genomic_DNA"/>
</dbReference>
<dbReference type="GO" id="GO:0031956">
    <property type="term" value="F:medium-chain fatty acid-CoA ligase activity"/>
    <property type="evidence" value="ECO:0007669"/>
    <property type="project" value="TreeGrafter"/>
</dbReference>
<dbReference type="RefSeq" id="WP_138057139.1">
    <property type="nucleotide sequence ID" value="NZ_VAWE01000001.1"/>
</dbReference>
<dbReference type="Proteomes" id="UP000305921">
    <property type="component" value="Unassembled WGS sequence"/>
</dbReference>
<dbReference type="SUPFAM" id="SSF56801">
    <property type="entry name" value="Acetyl-CoA synthetase-like"/>
    <property type="match status" value="1"/>
</dbReference>
<accession>A0A5R9ECD7</accession>
<dbReference type="Pfam" id="PF13193">
    <property type="entry name" value="AMP-binding_C"/>
    <property type="match status" value="1"/>
</dbReference>
<comment type="similarity">
    <text evidence="1">Belongs to the ATP-dependent AMP-binding enzyme family.</text>
</comment>
<evidence type="ECO:0000256" key="2">
    <source>
        <dbReference type="ARBA" id="ARBA00022598"/>
    </source>
</evidence>
<dbReference type="OrthoDB" id="3802565at2"/>
<dbReference type="PANTHER" id="PTHR43201">
    <property type="entry name" value="ACYL-COA SYNTHETASE"/>
    <property type="match status" value="1"/>
</dbReference>
<evidence type="ECO:0000313" key="6">
    <source>
        <dbReference type="Proteomes" id="UP000305921"/>
    </source>
</evidence>
<dbReference type="InterPro" id="IPR020845">
    <property type="entry name" value="AMP-binding_CS"/>
</dbReference>
<proteinExistence type="inferred from homology"/>
<evidence type="ECO:0000259" key="4">
    <source>
        <dbReference type="Pfam" id="PF13193"/>
    </source>
</evidence>
<dbReference type="Pfam" id="PF00501">
    <property type="entry name" value="AMP-binding"/>
    <property type="match status" value="1"/>
</dbReference>
<keyword evidence="2 5" id="KW-0436">Ligase</keyword>
<dbReference type="InterPro" id="IPR000873">
    <property type="entry name" value="AMP-dep_synth/lig_dom"/>
</dbReference>
<dbReference type="InterPro" id="IPR045851">
    <property type="entry name" value="AMP-bd_C_sf"/>
</dbReference>
<dbReference type="CDD" id="cd04433">
    <property type="entry name" value="AFD_class_I"/>
    <property type="match status" value="1"/>
</dbReference>
<reference evidence="5 6" key="1">
    <citation type="submission" date="2019-05" db="EMBL/GenBank/DDBJ databases">
        <title>Streptomyces marianii sp. nov., a novel marine actinomycete from southern coast of India.</title>
        <authorList>
            <person name="Iniyan A.M."/>
            <person name="Wink J."/>
            <person name="Ramprasad E."/>
            <person name="Ramana C.V."/>
            <person name="Bunk B."/>
            <person name="Sproer C."/>
            <person name="Joseph F.-J.R.S."/>
            <person name="Vincent S.G.P."/>
        </authorList>
    </citation>
    <scope>NUCLEOTIDE SEQUENCE [LARGE SCALE GENOMIC DNA]</scope>
    <source>
        <strain evidence="5 6">ICN19</strain>
    </source>
</reference>
<dbReference type="PANTHER" id="PTHR43201:SF5">
    <property type="entry name" value="MEDIUM-CHAIN ACYL-COA LIGASE ACSF2, MITOCHONDRIAL"/>
    <property type="match status" value="1"/>
</dbReference>
<dbReference type="InterPro" id="IPR025110">
    <property type="entry name" value="AMP-bd_C"/>
</dbReference>
<feature type="domain" description="AMP-binding enzyme C-terminal" evidence="4">
    <location>
        <begin position="389"/>
        <end position="458"/>
    </location>
</feature>
<protein>
    <submittedName>
        <fullName evidence="5">Acyl--CoA ligase</fullName>
    </submittedName>
</protein>
<name>A0A5R9ECD7_9ACTN</name>
<evidence type="ECO:0000259" key="3">
    <source>
        <dbReference type="Pfam" id="PF00501"/>
    </source>
</evidence>